<name>A0A1X9I9V3_9CAUD</name>
<protein>
    <submittedName>
        <fullName evidence="2">Uncharacterized protein</fullName>
    </submittedName>
</protein>
<dbReference type="EMBL" id="KX171212">
    <property type="protein sequence ID" value="ANT44798.1"/>
    <property type="molecule type" value="Genomic_DNA"/>
</dbReference>
<organism evidence="2 3">
    <name type="scientific">Staphylococcus phage vB_SscM-1</name>
    <dbReference type="NCBI Taxonomy" id="1868844"/>
    <lineage>
        <taxon>Viruses</taxon>
        <taxon>Duplodnaviria</taxon>
        <taxon>Heunggongvirae</taxon>
        <taxon>Uroviricota</taxon>
        <taxon>Caudoviricetes</taxon>
        <taxon>Herelleviridae</taxon>
        <taxon>Twortvirinae</taxon>
        <taxon>Sciuriunavirus</taxon>
        <taxon>Sciuriunavirus SscM1</taxon>
    </lineage>
</organism>
<accession>A0A1X9I9V3</accession>
<gene>
    <name evidence="2" type="ORF">vB_SscM-1_134</name>
</gene>
<sequence length="152" mass="17570">MTKVTSTHSKGINDNELNMWLEAVTRNTVNGETITPDQAKHLDRLANRSVSLEEATRIAQTLVSADAQYTTQYLNQLFNIVDIFQIVMEDELGLTEEQFKKASEKVKEKREELLEKEQEKVREASKDAQEEALKEIKEKKEEKIVQMKSRND</sequence>
<evidence type="ECO:0000313" key="2">
    <source>
        <dbReference type="EMBL" id="ANT44798.1"/>
    </source>
</evidence>
<dbReference type="Proteomes" id="UP000224459">
    <property type="component" value="Segment"/>
</dbReference>
<proteinExistence type="predicted"/>
<keyword evidence="3" id="KW-1185">Reference proteome</keyword>
<reference evidence="3" key="1">
    <citation type="submission" date="2016-04" db="EMBL/GenBank/DDBJ databases">
        <authorList>
            <person name="Gasior T."/>
        </authorList>
    </citation>
    <scope>NUCLEOTIDE SEQUENCE [LARGE SCALE GENOMIC DNA]</scope>
</reference>
<evidence type="ECO:0000256" key="1">
    <source>
        <dbReference type="SAM" id="MobiDB-lite"/>
    </source>
</evidence>
<evidence type="ECO:0000313" key="3">
    <source>
        <dbReference type="Proteomes" id="UP000224459"/>
    </source>
</evidence>
<feature type="region of interest" description="Disordered" evidence="1">
    <location>
        <begin position="111"/>
        <end position="133"/>
    </location>
</feature>